<gene>
    <name evidence="3" type="ORF">VKT23_001563</name>
</gene>
<reference evidence="3 4" key="1">
    <citation type="submission" date="2024-01" db="EMBL/GenBank/DDBJ databases">
        <title>A draft genome for the cacao thread blight pathogen Marasmiellus scandens.</title>
        <authorList>
            <person name="Baruah I.K."/>
            <person name="Leung J."/>
            <person name="Bukari Y."/>
            <person name="Amoako-Attah I."/>
            <person name="Meinhardt L.W."/>
            <person name="Bailey B.A."/>
            <person name="Cohen S.P."/>
        </authorList>
    </citation>
    <scope>NUCLEOTIDE SEQUENCE [LARGE SCALE GENOMIC DNA]</scope>
    <source>
        <strain evidence="3 4">GH-19</strain>
    </source>
</reference>
<proteinExistence type="predicted"/>
<accession>A0ABR1K0S7</accession>
<feature type="transmembrane region" description="Helical" evidence="2">
    <location>
        <begin position="175"/>
        <end position="194"/>
    </location>
</feature>
<feature type="region of interest" description="Disordered" evidence="1">
    <location>
        <begin position="79"/>
        <end position="98"/>
    </location>
</feature>
<evidence type="ECO:0000313" key="4">
    <source>
        <dbReference type="Proteomes" id="UP001498398"/>
    </source>
</evidence>
<feature type="region of interest" description="Disordered" evidence="1">
    <location>
        <begin position="49"/>
        <end position="73"/>
    </location>
</feature>
<keyword evidence="2" id="KW-0812">Transmembrane</keyword>
<feature type="region of interest" description="Disordered" evidence="1">
    <location>
        <begin position="1"/>
        <end position="28"/>
    </location>
</feature>
<keyword evidence="2" id="KW-0472">Membrane</keyword>
<organism evidence="3 4">
    <name type="scientific">Marasmiellus scandens</name>
    <dbReference type="NCBI Taxonomy" id="2682957"/>
    <lineage>
        <taxon>Eukaryota</taxon>
        <taxon>Fungi</taxon>
        <taxon>Dikarya</taxon>
        <taxon>Basidiomycota</taxon>
        <taxon>Agaricomycotina</taxon>
        <taxon>Agaricomycetes</taxon>
        <taxon>Agaricomycetidae</taxon>
        <taxon>Agaricales</taxon>
        <taxon>Marasmiineae</taxon>
        <taxon>Omphalotaceae</taxon>
        <taxon>Marasmiellus</taxon>
    </lineage>
</organism>
<evidence type="ECO:0000256" key="2">
    <source>
        <dbReference type="SAM" id="Phobius"/>
    </source>
</evidence>
<feature type="compositionally biased region" description="Polar residues" evidence="1">
    <location>
        <begin position="49"/>
        <end position="61"/>
    </location>
</feature>
<keyword evidence="4" id="KW-1185">Reference proteome</keyword>
<dbReference type="Proteomes" id="UP001498398">
    <property type="component" value="Unassembled WGS sequence"/>
</dbReference>
<evidence type="ECO:0000256" key="1">
    <source>
        <dbReference type="SAM" id="MobiDB-lite"/>
    </source>
</evidence>
<comment type="caution">
    <text evidence="3">The sequence shown here is derived from an EMBL/GenBank/DDBJ whole genome shotgun (WGS) entry which is preliminary data.</text>
</comment>
<evidence type="ECO:0000313" key="3">
    <source>
        <dbReference type="EMBL" id="KAK7470122.1"/>
    </source>
</evidence>
<name>A0ABR1K0S7_9AGAR</name>
<sequence>MVTSPSGHRRHHCKTCHKPMLGHPRGKCTSRRSVSLLADKMSANLTIFDSNTTPSRSSSPLSVIPDKDEDEDDKFSVRELDHYPPTTPNYKDTSDYKPTTLPEPVAVIHDDKANPLLLQSRPNTHFGVLLTEKSDGSYRQLFVSGEKSIVRKVVTAFANSMPGGRVAKDSEMQEYPVITQLIFSCILVSIFVVIGRSLI</sequence>
<dbReference type="EMBL" id="JBANRG010000002">
    <property type="protein sequence ID" value="KAK7470122.1"/>
    <property type="molecule type" value="Genomic_DNA"/>
</dbReference>
<feature type="compositionally biased region" description="Basic residues" evidence="1">
    <location>
        <begin position="7"/>
        <end position="17"/>
    </location>
</feature>
<protein>
    <submittedName>
        <fullName evidence="3">Uncharacterized protein</fullName>
    </submittedName>
</protein>
<keyword evidence="2" id="KW-1133">Transmembrane helix</keyword>